<dbReference type="InterPro" id="IPR004045">
    <property type="entry name" value="Glutathione_S-Trfase_N"/>
</dbReference>
<gene>
    <name evidence="3" type="ORF">BG006_003156</name>
</gene>
<dbReference type="PANTHER" id="PTHR43968">
    <property type="match status" value="1"/>
</dbReference>
<dbReference type="PROSITE" id="PS50405">
    <property type="entry name" value="GST_CTER"/>
    <property type="match status" value="1"/>
</dbReference>
<evidence type="ECO:0000313" key="4">
    <source>
        <dbReference type="Proteomes" id="UP000696485"/>
    </source>
</evidence>
<dbReference type="Gene3D" id="1.20.1050.10">
    <property type="match status" value="1"/>
</dbReference>
<dbReference type="InterPro" id="IPR036249">
    <property type="entry name" value="Thioredoxin-like_sf"/>
</dbReference>
<dbReference type="InterPro" id="IPR036282">
    <property type="entry name" value="Glutathione-S-Trfase_C_sf"/>
</dbReference>
<dbReference type="SUPFAM" id="SSF52833">
    <property type="entry name" value="Thioredoxin-like"/>
    <property type="match status" value="1"/>
</dbReference>
<dbReference type="InterPro" id="IPR040079">
    <property type="entry name" value="Glutathione_S-Trfase"/>
</dbReference>
<comment type="caution">
    <text evidence="3">The sequence shown here is derived from an EMBL/GenBank/DDBJ whole genome shotgun (WGS) entry which is preliminary data.</text>
</comment>
<evidence type="ECO:0000259" key="1">
    <source>
        <dbReference type="PROSITE" id="PS50404"/>
    </source>
</evidence>
<dbReference type="Pfam" id="PF13410">
    <property type="entry name" value="GST_C_2"/>
    <property type="match status" value="1"/>
</dbReference>
<dbReference type="PROSITE" id="PS50404">
    <property type="entry name" value="GST_NTER"/>
    <property type="match status" value="1"/>
</dbReference>
<sequence>MTVPKLTLYNANICPYAARSVIALAETNQEHEVVAIDLAVPRPEWYLKDINPYGQVPALKVGEDHIILESLLVSEYVADLHPEAGLLPSDPLQRAQVRYLIHHWGARTQPAIHKASFTLDTTAARKHLEDLIVELEKVDVLLQNVHRKENDGFGQGSYFLGDKFSFAEVALAPFLARLFLLEAYNGNRLPTAAENPKIARLLQWRDAVLKRPSVVKSTPSQESLTTNYRKWVK</sequence>
<protein>
    <recommendedName>
        <fullName evidence="5">Glutathione S-transferase</fullName>
    </recommendedName>
</protein>
<dbReference type="SFLD" id="SFLDS00019">
    <property type="entry name" value="Glutathione_Transferase_(cytos"/>
    <property type="match status" value="1"/>
</dbReference>
<feature type="domain" description="GST C-terminal" evidence="2">
    <location>
        <begin position="90"/>
        <end position="233"/>
    </location>
</feature>
<name>A0A9P5SRP2_9FUNG</name>
<dbReference type="SUPFAM" id="SSF47616">
    <property type="entry name" value="GST C-terminal domain-like"/>
    <property type="match status" value="1"/>
</dbReference>
<evidence type="ECO:0008006" key="5">
    <source>
        <dbReference type="Google" id="ProtNLM"/>
    </source>
</evidence>
<dbReference type="AlphaFoldDB" id="A0A9P5SRP2"/>
<dbReference type="GO" id="GO:0005737">
    <property type="term" value="C:cytoplasm"/>
    <property type="evidence" value="ECO:0007669"/>
    <property type="project" value="TreeGrafter"/>
</dbReference>
<dbReference type="SFLD" id="SFLDG00358">
    <property type="entry name" value="Main_(cytGST)"/>
    <property type="match status" value="1"/>
</dbReference>
<dbReference type="Pfam" id="PF13417">
    <property type="entry name" value="GST_N_3"/>
    <property type="match status" value="1"/>
</dbReference>
<organism evidence="3 4">
    <name type="scientific">Podila minutissima</name>
    <dbReference type="NCBI Taxonomy" id="64525"/>
    <lineage>
        <taxon>Eukaryota</taxon>
        <taxon>Fungi</taxon>
        <taxon>Fungi incertae sedis</taxon>
        <taxon>Mucoromycota</taxon>
        <taxon>Mortierellomycotina</taxon>
        <taxon>Mortierellomycetes</taxon>
        <taxon>Mortierellales</taxon>
        <taxon>Mortierellaceae</taxon>
        <taxon>Podila</taxon>
    </lineage>
</organism>
<keyword evidence="4" id="KW-1185">Reference proteome</keyword>
<evidence type="ECO:0000313" key="3">
    <source>
        <dbReference type="EMBL" id="KAF9333790.1"/>
    </source>
</evidence>
<reference evidence="3" key="1">
    <citation type="journal article" date="2020" name="Fungal Divers.">
        <title>Resolving the Mortierellaceae phylogeny through synthesis of multi-gene phylogenetics and phylogenomics.</title>
        <authorList>
            <person name="Vandepol N."/>
            <person name="Liber J."/>
            <person name="Desiro A."/>
            <person name="Na H."/>
            <person name="Kennedy M."/>
            <person name="Barry K."/>
            <person name="Grigoriev I.V."/>
            <person name="Miller A.N."/>
            <person name="O'Donnell K."/>
            <person name="Stajich J.E."/>
            <person name="Bonito G."/>
        </authorList>
    </citation>
    <scope>NUCLEOTIDE SEQUENCE</scope>
    <source>
        <strain evidence="3">NVP1</strain>
    </source>
</reference>
<accession>A0A9P5SRP2</accession>
<dbReference type="PANTHER" id="PTHR43968:SF6">
    <property type="entry name" value="GLUTATHIONE S-TRANSFERASE OMEGA"/>
    <property type="match status" value="1"/>
</dbReference>
<evidence type="ECO:0000259" key="2">
    <source>
        <dbReference type="PROSITE" id="PS50405"/>
    </source>
</evidence>
<dbReference type="Proteomes" id="UP000696485">
    <property type="component" value="Unassembled WGS sequence"/>
</dbReference>
<dbReference type="Gene3D" id="3.40.30.10">
    <property type="entry name" value="Glutaredoxin"/>
    <property type="match status" value="1"/>
</dbReference>
<feature type="domain" description="GST N-terminal" evidence="1">
    <location>
        <begin position="4"/>
        <end position="85"/>
    </location>
</feature>
<dbReference type="InterPro" id="IPR010987">
    <property type="entry name" value="Glutathione-S-Trfase_C-like"/>
</dbReference>
<proteinExistence type="predicted"/>
<dbReference type="InterPro" id="IPR050983">
    <property type="entry name" value="GST_Omega/HSP26"/>
</dbReference>
<dbReference type="EMBL" id="JAAAUY010000182">
    <property type="protein sequence ID" value="KAF9333790.1"/>
    <property type="molecule type" value="Genomic_DNA"/>
</dbReference>